<proteinExistence type="predicted"/>
<feature type="region of interest" description="Disordered" evidence="1">
    <location>
        <begin position="72"/>
        <end position="95"/>
    </location>
</feature>
<keyword evidence="3" id="KW-1185">Reference proteome</keyword>
<organism evidence="2 3">
    <name type="scientific">Daphnia pulex</name>
    <name type="common">Water flea</name>
    <dbReference type="NCBI Taxonomy" id="6669"/>
    <lineage>
        <taxon>Eukaryota</taxon>
        <taxon>Metazoa</taxon>
        <taxon>Ecdysozoa</taxon>
        <taxon>Arthropoda</taxon>
        <taxon>Crustacea</taxon>
        <taxon>Branchiopoda</taxon>
        <taxon>Diplostraca</taxon>
        <taxon>Cladocera</taxon>
        <taxon>Anomopoda</taxon>
        <taxon>Daphniidae</taxon>
        <taxon>Daphnia</taxon>
    </lineage>
</organism>
<evidence type="ECO:0000313" key="3">
    <source>
        <dbReference type="Proteomes" id="UP000000305"/>
    </source>
</evidence>
<sequence length="121" mass="13199">MGSASASANSCSSSGGSSASAPEERTKERKHQSWHTSHAVLPISSGRFRLDFLARVEVAAAARALPAIKDSSLMGRGSDSLSSDNNSRRRRRRHRRRVLLLHESNATTEAYSLLLPPLHLH</sequence>
<dbReference type="HOGENOM" id="CLU_2040382_0_0_1"/>
<gene>
    <name evidence="2" type="ORF">DAPPUDRAFT_239002</name>
</gene>
<evidence type="ECO:0000256" key="1">
    <source>
        <dbReference type="SAM" id="MobiDB-lite"/>
    </source>
</evidence>
<name>E9G7Z3_DAPPU</name>
<dbReference type="KEGG" id="dpx:DAPPUDRAFT_239002"/>
<dbReference type="AlphaFoldDB" id="E9G7Z3"/>
<evidence type="ECO:0000313" key="2">
    <source>
        <dbReference type="EMBL" id="EFX84566.1"/>
    </source>
</evidence>
<feature type="region of interest" description="Disordered" evidence="1">
    <location>
        <begin position="1"/>
        <end position="38"/>
    </location>
</feature>
<accession>E9G7Z3</accession>
<dbReference type="InParanoid" id="E9G7Z3"/>
<dbReference type="EMBL" id="GL732534">
    <property type="protein sequence ID" value="EFX84566.1"/>
    <property type="molecule type" value="Genomic_DNA"/>
</dbReference>
<protein>
    <submittedName>
        <fullName evidence="2">Uncharacterized protein</fullName>
    </submittedName>
</protein>
<feature type="compositionally biased region" description="Low complexity" evidence="1">
    <location>
        <begin position="1"/>
        <end position="21"/>
    </location>
</feature>
<feature type="compositionally biased region" description="Low complexity" evidence="1">
    <location>
        <begin position="75"/>
        <end position="85"/>
    </location>
</feature>
<dbReference type="Proteomes" id="UP000000305">
    <property type="component" value="Unassembled WGS sequence"/>
</dbReference>
<reference evidence="2 3" key="1">
    <citation type="journal article" date="2011" name="Science">
        <title>The ecoresponsive genome of Daphnia pulex.</title>
        <authorList>
            <person name="Colbourne J.K."/>
            <person name="Pfrender M.E."/>
            <person name="Gilbert D."/>
            <person name="Thomas W.K."/>
            <person name="Tucker A."/>
            <person name="Oakley T.H."/>
            <person name="Tokishita S."/>
            <person name="Aerts A."/>
            <person name="Arnold G.J."/>
            <person name="Basu M.K."/>
            <person name="Bauer D.J."/>
            <person name="Caceres C.E."/>
            <person name="Carmel L."/>
            <person name="Casola C."/>
            <person name="Choi J.H."/>
            <person name="Detter J.C."/>
            <person name="Dong Q."/>
            <person name="Dusheyko S."/>
            <person name="Eads B.D."/>
            <person name="Frohlich T."/>
            <person name="Geiler-Samerotte K.A."/>
            <person name="Gerlach D."/>
            <person name="Hatcher P."/>
            <person name="Jogdeo S."/>
            <person name="Krijgsveld J."/>
            <person name="Kriventseva E.V."/>
            <person name="Kultz D."/>
            <person name="Laforsch C."/>
            <person name="Lindquist E."/>
            <person name="Lopez J."/>
            <person name="Manak J.R."/>
            <person name="Muller J."/>
            <person name="Pangilinan J."/>
            <person name="Patwardhan R.P."/>
            <person name="Pitluck S."/>
            <person name="Pritham E.J."/>
            <person name="Rechtsteiner A."/>
            <person name="Rho M."/>
            <person name="Rogozin I.B."/>
            <person name="Sakarya O."/>
            <person name="Salamov A."/>
            <person name="Schaack S."/>
            <person name="Shapiro H."/>
            <person name="Shiga Y."/>
            <person name="Skalitzky C."/>
            <person name="Smith Z."/>
            <person name="Souvorov A."/>
            <person name="Sung W."/>
            <person name="Tang Z."/>
            <person name="Tsuchiya D."/>
            <person name="Tu H."/>
            <person name="Vos H."/>
            <person name="Wang M."/>
            <person name="Wolf Y.I."/>
            <person name="Yamagata H."/>
            <person name="Yamada T."/>
            <person name="Ye Y."/>
            <person name="Shaw J.R."/>
            <person name="Andrews J."/>
            <person name="Crease T.J."/>
            <person name="Tang H."/>
            <person name="Lucas S.M."/>
            <person name="Robertson H.M."/>
            <person name="Bork P."/>
            <person name="Koonin E.V."/>
            <person name="Zdobnov E.M."/>
            <person name="Grigoriev I.V."/>
            <person name="Lynch M."/>
            <person name="Boore J.L."/>
        </authorList>
    </citation>
    <scope>NUCLEOTIDE SEQUENCE [LARGE SCALE GENOMIC DNA]</scope>
</reference>